<gene>
    <name evidence="2" type="ORF">ACFQWB_13370</name>
</gene>
<proteinExistence type="predicted"/>
<evidence type="ECO:0000313" key="3">
    <source>
        <dbReference type="Proteomes" id="UP001596528"/>
    </source>
</evidence>
<feature type="domain" description="Calcineurin-like phosphoesterase" evidence="1">
    <location>
        <begin position="5"/>
        <end position="179"/>
    </location>
</feature>
<dbReference type="RefSeq" id="WP_138789279.1">
    <property type="nucleotide sequence ID" value="NZ_JBHTGQ010000031.1"/>
</dbReference>
<sequence length="235" mass="26956">MSRQWFITDIHGEYAGMLRLLEFVRFDPAADRIVFGGDLVGRGPDSGPVLREVRRLQRLHPESVRAVAGNHEEMMLGYFRDGDALWLHHGGREALRSFREEFPDPETLNEHVDWAAGLPLVIGDDEYVYAHAGIEPDKELAAQSREIVWMEEDVLYGYPRSELLRATGGRPVVHGHTPCEFIYFDGVRLNGDLGAHTYSVREEQALGLIDLAHLEYYVYKLHSRRIEKRRIQTFG</sequence>
<dbReference type="Gene3D" id="3.60.21.10">
    <property type="match status" value="1"/>
</dbReference>
<evidence type="ECO:0000259" key="1">
    <source>
        <dbReference type="Pfam" id="PF00149"/>
    </source>
</evidence>
<dbReference type="InterPro" id="IPR050126">
    <property type="entry name" value="Ap4A_hydrolase"/>
</dbReference>
<dbReference type="PANTHER" id="PTHR42850">
    <property type="entry name" value="METALLOPHOSPHOESTERASE"/>
    <property type="match status" value="1"/>
</dbReference>
<dbReference type="PANTHER" id="PTHR42850:SF4">
    <property type="entry name" value="ZINC-DEPENDENT ENDOPOLYPHOSPHATASE"/>
    <property type="match status" value="1"/>
</dbReference>
<keyword evidence="3" id="KW-1185">Reference proteome</keyword>
<dbReference type="InterPro" id="IPR029052">
    <property type="entry name" value="Metallo-depent_PP-like"/>
</dbReference>
<protein>
    <submittedName>
        <fullName evidence="2">Metallophosphoesterase</fullName>
    </submittedName>
</protein>
<dbReference type="EMBL" id="JBHTGQ010000031">
    <property type="protein sequence ID" value="MFC7750911.1"/>
    <property type="molecule type" value="Genomic_DNA"/>
</dbReference>
<dbReference type="Proteomes" id="UP001596528">
    <property type="component" value="Unassembled WGS sequence"/>
</dbReference>
<dbReference type="Pfam" id="PF00149">
    <property type="entry name" value="Metallophos"/>
    <property type="match status" value="1"/>
</dbReference>
<evidence type="ECO:0000313" key="2">
    <source>
        <dbReference type="EMBL" id="MFC7750911.1"/>
    </source>
</evidence>
<comment type="caution">
    <text evidence="2">The sequence shown here is derived from an EMBL/GenBank/DDBJ whole genome shotgun (WGS) entry which is preliminary data.</text>
</comment>
<name>A0ABW2V6Q8_9BACL</name>
<accession>A0ABW2V6Q8</accession>
<dbReference type="SUPFAM" id="SSF56300">
    <property type="entry name" value="Metallo-dependent phosphatases"/>
    <property type="match status" value="1"/>
</dbReference>
<dbReference type="InterPro" id="IPR004843">
    <property type="entry name" value="Calcineurin-like_PHP"/>
</dbReference>
<reference evidence="3" key="1">
    <citation type="journal article" date="2019" name="Int. J. Syst. Evol. Microbiol.">
        <title>The Global Catalogue of Microorganisms (GCM) 10K type strain sequencing project: providing services to taxonomists for standard genome sequencing and annotation.</title>
        <authorList>
            <consortium name="The Broad Institute Genomics Platform"/>
            <consortium name="The Broad Institute Genome Sequencing Center for Infectious Disease"/>
            <person name="Wu L."/>
            <person name="Ma J."/>
        </authorList>
    </citation>
    <scope>NUCLEOTIDE SEQUENCE [LARGE SCALE GENOMIC DNA]</scope>
    <source>
        <strain evidence="3">JCM 18657</strain>
    </source>
</reference>
<organism evidence="2 3">
    <name type="scientific">Paenibacillus thermoaerophilus</name>
    <dbReference type="NCBI Taxonomy" id="1215385"/>
    <lineage>
        <taxon>Bacteria</taxon>
        <taxon>Bacillati</taxon>
        <taxon>Bacillota</taxon>
        <taxon>Bacilli</taxon>
        <taxon>Bacillales</taxon>
        <taxon>Paenibacillaceae</taxon>
        <taxon>Paenibacillus</taxon>
    </lineage>
</organism>